<gene>
    <name evidence="2" type="ORF">P7680_17760</name>
</gene>
<evidence type="ECO:0008006" key="4">
    <source>
        <dbReference type="Google" id="ProtNLM"/>
    </source>
</evidence>
<proteinExistence type="predicted"/>
<comment type="caution">
    <text evidence="2">The sequence shown here is derived from an EMBL/GenBank/DDBJ whole genome shotgun (WGS) entry which is preliminary data.</text>
</comment>
<sequence length="67" mass="7351">MTERALALMLAALFLWIPPLVGMFSLDGTVFGLPILFVYFFAGWGVLIVFCALLTRALRSAAQSEGR</sequence>
<organism evidence="2 3">
    <name type="scientific">Thalassospira aquimaris</name>
    <dbReference type="NCBI Taxonomy" id="3037796"/>
    <lineage>
        <taxon>Bacteria</taxon>
        <taxon>Pseudomonadati</taxon>
        <taxon>Pseudomonadota</taxon>
        <taxon>Alphaproteobacteria</taxon>
        <taxon>Rhodospirillales</taxon>
        <taxon>Thalassospiraceae</taxon>
        <taxon>Thalassospira</taxon>
    </lineage>
</organism>
<dbReference type="Proteomes" id="UP001529180">
    <property type="component" value="Unassembled WGS sequence"/>
</dbReference>
<accession>A0ABT6GGV4</accession>
<evidence type="ECO:0000313" key="2">
    <source>
        <dbReference type="EMBL" id="MDG4720854.1"/>
    </source>
</evidence>
<dbReference type="RefSeq" id="WP_114103014.1">
    <property type="nucleotide sequence ID" value="NZ_JARSBO010000009.1"/>
</dbReference>
<protein>
    <recommendedName>
        <fullName evidence="4">DUF3311 domain-containing protein</fullName>
    </recommendedName>
</protein>
<keyword evidence="1" id="KW-0472">Membrane</keyword>
<keyword evidence="1" id="KW-1133">Transmembrane helix</keyword>
<name>A0ABT6GGV4_9PROT</name>
<keyword evidence="1" id="KW-0812">Transmembrane</keyword>
<dbReference type="EMBL" id="JARSBO010000009">
    <property type="protein sequence ID" value="MDG4720854.1"/>
    <property type="molecule type" value="Genomic_DNA"/>
</dbReference>
<evidence type="ECO:0000256" key="1">
    <source>
        <dbReference type="SAM" id="Phobius"/>
    </source>
</evidence>
<reference evidence="2 3" key="1">
    <citation type="submission" date="2023-03" db="EMBL/GenBank/DDBJ databases">
        <title>Strain FZY0004 represents a novel species in the genus Thalassospira isolated from seawater.</title>
        <authorList>
            <person name="Fu Z.-Y."/>
        </authorList>
    </citation>
    <scope>NUCLEOTIDE SEQUENCE [LARGE SCALE GENOMIC DNA]</scope>
    <source>
        <strain evidence="2 3">FZY0004</strain>
    </source>
</reference>
<keyword evidence="3" id="KW-1185">Reference proteome</keyword>
<feature type="transmembrane region" description="Helical" evidence="1">
    <location>
        <begin position="33"/>
        <end position="54"/>
    </location>
</feature>
<evidence type="ECO:0000313" key="3">
    <source>
        <dbReference type="Proteomes" id="UP001529180"/>
    </source>
</evidence>